<dbReference type="Proteomes" id="UP000242763">
    <property type="component" value="Unassembled WGS sequence"/>
</dbReference>
<dbReference type="AlphaFoldDB" id="A0A1I3MTD9"/>
<dbReference type="InterPro" id="IPR029058">
    <property type="entry name" value="AB_hydrolase_fold"/>
</dbReference>
<dbReference type="PANTHER" id="PTHR11614">
    <property type="entry name" value="PHOSPHOLIPASE-RELATED"/>
    <property type="match status" value="1"/>
</dbReference>
<protein>
    <submittedName>
        <fullName evidence="2">Lysophospholipase</fullName>
    </submittedName>
</protein>
<dbReference type="EMBL" id="FORF01000009">
    <property type="protein sequence ID" value="SFJ00237.1"/>
    <property type="molecule type" value="Genomic_DNA"/>
</dbReference>
<evidence type="ECO:0000313" key="3">
    <source>
        <dbReference type="Proteomes" id="UP000242763"/>
    </source>
</evidence>
<feature type="domain" description="Serine aminopeptidase S33" evidence="1">
    <location>
        <begin position="42"/>
        <end position="294"/>
    </location>
</feature>
<organism evidence="2 3">
    <name type="scientific">Aquamicrobium aerolatum DSM 21857</name>
    <dbReference type="NCBI Taxonomy" id="1121003"/>
    <lineage>
        <taxon>Bacteria</taxon>
        <taxon>Pseudomonadati</taxon>
        <taxon>Pseudomonadota</taxon>
        <taxon>Alphaproteobacteria</taxon>
        <taxon>Hyphomicrobiales</taxon>
        <taxon>Phyllobacteriaceae</taxon>
        <taxon>Aerobium</taxon>
    </lineage>
</organism>
<dbReference type="InterPro" id="IPR022742">
    <property type="entry name" value="Hydrolase_4"/>
</dbReference>
<name>A0A1I3MTD9_9HYPH</name>
<dbReference type="InterPro" id="IPR051044">
    <property type="entry name" value="MAG_DAG_Lipase"/>
</dbReference>
<dbReference type="SUPFAM" id="SSF53474">
    <property type="entry name" value="alpha/beta-Hydrolases"/>
    <property type="match status" value="1"/>
</dbReference>
<reference evidence="3" key="1">
    <citation type="submission" date="2016-10" db="EMBL/GenBank/DDBJ databases">
        <authorList>
            <person name="Varghese N."/>
            <person name="Submissions S."/>
        </authorList>
    </citation>
    <scope>NUCLEOTIDE SEQUENCE [LARGE SCALE GENOMIC DNA]</scope>
    <source>
        <strain evidence="3">DSM 21857</strain>
    </source>
</reference>
<accession>A0A1I3MTD9</accession>
<dbReference type="Gene3D" id="3.40.50.1820">
    <property type="entry name" value="alpha/beta hydrolase"/>
    <property type="match status" value="1"/>
</dbReference>
<dbReference type="OrthoDB" id="9788260at2"/>
<proteinExistence type="predicted"/>
<evidence type="ECO:0000313" key="2">
    <source>
        <dbReference type="EMBL" id="SFJ00237.1"/>
    </source>
</evidence>
<sequence length="321" mass="34954">MPAQLYETSGNPLPPHATVGKFRARDGKMLRYARFAAEGRPLRGTIVLLPGRSESIEKYFETISDLSKRGFGVAIFDLRGQGGSDRLARNPRLGFVTDFQDYVADIEPFFQDVVLPDCRGPYFVLGHSTGALVALLAAPALSNRVQRMMLLSPLFGLAPPASLSPRNTCRLCRLLHATGLGQLTVKRPDTATFDGNLLTSDAQRYDRNQTIFSARPELGIGGPTATWVRSVFHALDQAQSSQFKARVTVPILVVAASADRVVDTGATERYVAGLRTASLLTIQGARHELLQERDIFREQLLAAFDAFIPGSAPDPFSPAAI</sequence>
<dbReference type="Pfam" id="PF12146">
    <property type="entry name" value="Hydrolase_4"/>
    <property type="match status" value="1"/>
</dbReference>
<keyword evidence="3" id="KW-1185">Reference proteome</keyword>
<gene>
    <name evidence="2" type="ORF">SAMN03080618_01878</name>
</gene>
<dbReference type="STRING" id="1121003.SAMN03080618_01878"/>
<evidence type="ECO:0000259" key="1">
    <source>
        <dbReference type="Pfam" id="PF12146"/>
    </source>
</evidence>